<dbReference type="Proteomes" id="UP001195769">
    <property type="component" value="Unassembled WGS sequence"/>
</dbReference>
<gene>
    <name evidence="1" type="ORF">F5891DRAFT_297327</name>
</gene>
<name>A0AAD4HLG3_9AGAM</name>
<organism evidence="1 2">
    <name type="scientific">Suillus fuscotomentosus</name>
    <dbReference type="NCBI Taxonomy" id="1912939"/>
    <lineage>
        <taxon>Eukaryota</taxon>
        <taxon>Fungi</taxon>
        <taxon>Dikarya</taxon>
        <taxon>Basidiomycota</taxon>
        <taxon>Agaricomycotina</taxon>
        <taxon>Agaricomycetes</taxon>
        <taxon>Agaricomycetidae</taxon>
        <taxon>Boletales</taxon>
        <taxon>Suillineae</taxon>
        <taxon>Suillaceae</taxon>
        <taxon>Suillus</taxon>
    </lineage>
</organism>
<dbReference type="EMBL" id="JABBWK010000026">
    <property type="protein sequence ID" value="KAG1900536.1"/>
    <property type="molecule type" value="Genomic_DNA"/>
</dbReference>
<evidence type="ECO:0000313" key="1">
    <source>
        <dbReference type="EMBL" id="KAG1900536.1"/>
    </source>
</evidence>
<protein>
    <submittedName>
        <fullName evidence="1">Uncharacterized protein</fullName>
    </submittedName>
</protein>
<reference evidence="1" key="1">
    <citation type="journal article" date="2020" name="New Phytol.">
        <title>Comparative genomics reveals dynamic genome evolution in host specialist ectomycorrhizal fungi.</title>
        <authorList>
            <person name="Lofgren L.A."/>
            <person name="Nguyen N.H."/>
            <person name="Vilgalys R."/>
            <person name="Ruytinx J."/>
            <person name="Liao H.L."/>
            <person name="Branco S."/>
            <person name="Kuo A."/>
            <person name="LaButti K."/>
            <person name="Lipzen A."/>
            <person name="Andreopoulos W."/>
            <person name="Pangilinan J."/>
            <person name="Riley R."/>
            <person name="Hundley H."/>
            <person name="Na H."/>
            <person name="Barry K."/>
            <person name="Grigoriev I.V."/>
            <person name="Stajich J.E."/>
            <person name="Kennedy P.G."/>
        </authorList>
    </citation>
    <scope>NUCLEOTIDE SEQUENCE</scope>
    <source>
        <strain evidence="1">FC203</strain>
    </source>
</reference>
<comment type="caution">
    <text evidence="1">The sequence shown here is derived from an EMBL/GenBank/DDBJ whole genome shotgun (WGS) entry which is preliminary data.</text>
</comment>
<dbReference type="GeneID" id="64665538"/>
<evidence type="ECO:0000313" key="2">
    <source>
        <dbReference type="Proteomes" id="UP001195769"/>
    </source>
</evidence>
<proteinExistence type="predicted"/>
<accession>A0AAD4HLG3</accession>
<sequence>MAWWRGMHLSAGIKETIQILWYVQVPHLHFFQPCAPSCFFHLIKQPLPRCSQPCHAWRQCKPHVRSPRRTCRSPLIIDVFLSYSSLLTGPYNSEPTWNESTTLSGRVIWDSVSHVSHLDVPSKLFLMNPASSLHISSKSPSFTHFHPGDSSTGPFSF</sequence>
<dbReference type="RefSeq" id="XP_041226112.1">
    <property type="nucleotide sequence ID" value="XM_041371240.1"/>
</dbReference>
<keyword evidence="2" id="KW-1185">Reference proteome</keyword>
<dbReference type="AlphaFoldDB" id="A0AAD4HLG3"/>